<feature type="active site" description="Proton acceptor" evidence="4">
    <location>
        <position position="283"/>
    </location>
</feature>
<dbReference type="GO" id="GO:0016746">
    <property type="term" value="F:acyltransferase activity"/>
    <property type="evidence" value="ECO:0007669"/>
    <property type="project" value="UniProtKB-KW"/>
</dbReference>
<evidence type="ECO:0000256" key="3">
    <source>
        <dbReference type="ARBA" id="ARBA00023315"/>
    </source>
</evidence>
<comment type="similarity">
    <text evidence="1">Belongs to the carnitine/choline acetyltransferase family.</text>
</comment>
<accession>A0A450V4G0</accession>
<dbReference type="AlphaFoldDB" id="A0A450V4G0"/>
<dbReference type="InterPro" id="IPR042231">
    <property type="entry name" value="Cho/carn_acyl_trans_2"/>
</dbReference>
<keyword evidence="2 6" id="KW-0808">Transferase</keyword>
<dbReference type="EMBL" id="CAADFI010000219">
    <property type="protein sequence ID" value="VFK01135.1"/>
    <property type="molecule type" value="Genomic_DNA"/>
</dbReference>
<dbReference type="InterPro" id="IPR000542">
    <property type="entry name" value="Carn_acyl_trans"/>
</dbReference>
<dbReference type="Gene3D" id="3.30.559.70">
    <property type="entry name" value="Choline/Carnitine o-acyltransferase, domain 2"/>
    <property type="match status" value="1"/>
</dbReference>
<keyword evidence="3 6" id="KW-0012">Acyltransferase</keyword>
<dbReference type="InterPro" id="IPR039551">
    <property type="entry name" value="Cho/carn_acyl_trans"/>
</dbReference>
<dbReference type="SUPFAM" id="SSF52777">
    <property type="entry name" value="CoA-dependent acyltransferases"/>
    <property type="match status" value="2"/>
</dbReference>
<feature type="domain" description="Choline/carnitine acyltransferase" evidence="5">
    <location>
        <begin position="3"/>
        <end position="545"/>
    </location>
</feature>
<name>A0A450V4G0_9GAMM</name>
<dbReference type="Pfam" id="PF00755">
    <property type="entry name" value="Carn_acyltransf"/>
    <property type="match status" value="1"/>
</dbReference>
<evidence type="ECO:0000313" key="8">
    <source>
        <dbReference type="EMBL" id="VFK04144.1"/>
    </source>
</evidence>
<reference evidence="6" key="1">
    <citation type="submission" date="2019-02" db="EMBL/GenBank/DDBJ databases">
        <authorList>
            <person name="Gruber-Vodicka R. H."/>
            <person name="Seah K. B. B."/>
        </authorList>
    </citation>
    <scope>NUCLEOTIDE SEQUENCE</scope>
    <source>
        <strain evidence="8">BECK_SA2B12</strain>
        <strain evidence="6">BECK_SA2B15</strain>
        <strain evidence="7">BECK_SA2B20</strain>
    </source>
</reference>
<dbReference type="InterPro" id="IPR023213">
    <property type="entry name" value="CAT-like_dom_sf"/>
</dbReference>
<sequence length="585" mass="64306">MPNWLRRWRNNEFLRDRNPPGIFLSPVFAFTMSPFPRHNDQITRAAAITHAAATFFADLRAESLPIDEHRGKPLCMDDYRIFMGVARIPALGRDVVVSHFTHNAYGAPHHIVVMCGGRIFRLDMLARDGRPIPSPSLRVAFQRIRDTVDKSPSPSDATPASHAFGAMTFLHRDEWAVARGHLIQSSAANRLALHAIESALFVVSLDDTAPIPHTAEAIHHLMHGLPLPSVAQDSDAAHDTEGVRAQLASIPPTDSLLPVNRWWDKTLQIHVARNGHAGLTFEHSVLDSLPPLRLCGYIQECDTAQNSPVAGNGHHAAATFSELRFVADARLTDAIGGGCRALKETLQRLDVSALRIGQYGSRHLKSPDISPDAFAQMGLQVAFQKVRGFVPSTHESVITRAFLHGWTEVERVVTEASQGFVEAFNAMKRQGAWEHRTLAKVAGLLRRASAEHAQSAARARAGHGCQRHLFVLMSAARENGMELPALFTDASFHTFSTITLSTTHPVPTPGVDGIGFGPVSERCIGVGYFVFDKTIILGVSSWREEGRAPFELAFNDSARFTRVLEETFHDMREALEAAGPCHPAR</sequence>
<gene>
    <name evidence="6" type="ORF">BECKH772A_GA0070896_101685</name>
    <name evidence="7" type="ORF">BECKH772B_GA0070898_102195</name>
    <name evidence="8" type="ORF">BECKH772C_GA0070978_101635</name>
</gene>
<dbReference type="Gene3D" id="3.30.559.10">
    <property type="entry name" value="Chloramphenicol acetyltransferase-like domain"/>
    <property type="match status" value="1"/>
</dbReference>
<evidence type="ECO:0000256" key="1">
    <source>
        <dbReference type="ARBA" id="ARBA00005232"/>
    </source>
</evidence>
<dbReference type="EMBL" id="CAADFG010000168">
    <property type="protein sequence ID" value="VFJ99649.1"/>
    <property type="molecule type" value="Genomic_DNA"/>
</dbReference>
<evidence type="ECO:0000256" key="4">
    <source>
        <dbReference type="PIRSR" id="PIRSR600542-1"/>
    </source>
</evidence>
<dbReference type="PANTHER" id="PTHR22589">
    <property type="entry name" value="CARNITINE O-ACYLTRANSFERASE"/>
    <property type="match status" value="1"/>
</dbReference>
<evidence type="ECO:0000313" key="6">
    <source>
        <dbReference type="EMBL" id="VFJ99649.1"/>
    </source>
</evidence>
<proteinExistence type="inferred from homology"/>
<organism evidence="6">
    <name type="scientific">Candidatus Kentrum eta</name>
    <dbReference type="NCBI Taxonomy" id="2126337"/>
    <lineage>
        <taxon>Bacteria</taxon>
        <taxon>Pseudomonadati</taxon>
        <taxon>Pseudomonadota</taxon>
        <taxon>Gammaproteobacteria</taxon>
        <taxon>Candidatus Kentrum</taxon>
    </lineage>
</organism>
<evidence type="ECO:0000313" key="7">
    <source>
        <dbReference type="EMBL" id="VFK01135.1"/>
    </source>
</evidence>
<dbReference type="EMBL" id="CAADFJ010000163">
    <property type="protein sequence ID" value="VFK04144.1"/>
    <property type="molecule type" value="Genomic_DNA"/>
</dbReference>
<evidence type="ECO:0000256" key="2">
    <source>
        <dbReference type="ARBA" id="ARBA00022679"/>
    </source>
</evidence>
<evidence type="ECO:0000259" key="5">
    <source>
        <dbReference type="Pfam" id="PF00755"/>
    </source>
</evidence>
<protein>
    <submittedName>
        <fullName evidence="6">Choline/Carnitine o-acyltransferase</fullName>
    </submittedName>
</protein>